<evidence type="ECO:0000313" key="3">
    <source>
        <dbReference type="RefSeq" id="XP_065672230.1"/>
    </source>
</evidence>
<proteinExistence type="predicted"/>
<organism evidence="2 3">
    <name type="scientific">Hydra vulgaris</name>
    <name type="common">Hydra</name>
    <name type="synonym">Hydra attenuata</name>
    <dbReference type="NCBI Taxonomy" id="6087"/>
    <lineage>
        <taxon>Eukaryota</taxon>
        <taxon>Metazoa</taxon>
        <taxon>Cnidaria</taxon>
        <taxon>Hydrozoa</taxon>
        <taxon>Hydroidolina</taxon>
        <taxon>Anthoathecata</taxon>
        <taxon>Aplanulata</taxon>
        <taxon>Hydridae</taxon>
        <taxon>Hydra</taxon>
    </lineage>
</organism>
<feature type="domain" description="Double jelly roll-like" evidence="1">
    <location>
        <begin position="80"/>
        <end position="198"/>
    </location>
</feature>
<dbReference type="GeneID" id="136090050"/>
<dbReference type="PANTHER" id="PTHR36159">
    <property type="entry name" value="PROTEIN CBG23766"/>
    <property type="match status" value="1"/>
</dbReference>
<protein>
    <submittedName>
        <fullName evidence="3">Uncharacterized protein LOC136090050</fullName>
    </submittedName>
</protein>
<dbReference type="PANTHER" id="PTHR36159:SF1">
    <property type="entry name" value="RETROVIRUS-RELATED POL POLYPROTEIN FROM TRANSPOSON 412-LIKE PROTEIN"/>
    <property type="match status" value="1"/>
</dbReference>
<gene>
    <name evidence="3" type="primary">LOC136090050</name>
</gene>
<sequence length="218" mass="24445">MTTSEVFNFIEIPEIDNGIERCEDCEYEPIVGTNLNSPGDIKIVVPEQNLFSLPSKAYLLYEGQLVKLADGTAYADADAVALSNNCIMQLFSKISYQLANQDVETIYFPGQATTMLGLLNYSNDFQLAQGLNQLWYKDTTSTAVPADNTGFAARQQYIIQKPTTNGTFSFCVLLKHIFGFCDDYDKVIYGPKHTISLTSDNSAIFRLRKKLIMKLKEK</sequence>
<name>A0ABM4DCV7_HYDVU</name>
<accession>A0ABM4DCV7</accession>
<dbReference type="Proteomes" id="UP001652625">
    <property type="component" value="Chromosome 13"/>
</dbReference>
<evidence type="ECO:0000259" key="1">
    <source>
        <dbReference type="Pfam" id="PF21738"/>
    </source>
</evidence>
<evidence type="ECO:0000313" key="2">
    <source>
        <dbReference type="Proteomes" id="UP001652625"/>
    </source>
</evidence>
<dbReference type="RefSeq" id="XP_065672230.1">
    <property type="nucleotide sequence ID" value="XM_065816158.1"/>
</dbReference>
<dbReference type="Pfam" id="PF21738">
    <property type="entry name" value="DJR-like_dom"/>
    <property type="match status" value="1"/>
</dbReference>
<reference evidence="3" key="1">
    <citation type="submission" date="2025-08" db="UniProtKB">
        <authorList>
            <consortium name="RefSeq"/>
        </authorList>
    </citation>
    <scope>IDENTIFICATION</scope>
</reference>
<keyword evidence="2" id="KW-1185">Reference proteome</keyword>
<dbReference type="InterPro" id="IPR049512">
    <property type="entry name" value="DJR-like_dom"/>
</dbReference>